<proteinExistence type="predicted"/>
<dbReference type="EMBL" id="LWDG02000067">
    <property type="protein sequence ID" value="KAE8270019.1"/>
    <property type="molecule type" value="Genomic_DNA"/>
</dbReference>
<gene>
    <name evidence="2" type="ORF">A4X09_0g2326</name>
</gene>
<reference evidence="2" key="2">
    <citation type="journal article" date="2019" name="IMA Fungus">
        <title>Genome sequencing and comparison of five Tilletia species to identify candidate genes for the detection of regulated species infecting wheat.</title>
        <authorList>
            <person name="Nguyen H.D.T."/>
            <person name="Sultana T."/>
            <person name="Kesanakurti P."/>
            <person name="Hambleton S."/>
        </authorList>
    </citation>
    <scope>NUCLEOTIDE SEQUENCE</scope>
    <source>
        <strain evidence="2">DAOMC 236422</strain>
    </source>
</reference>
<organism evidence="2 3">
    <name type="scientific">Tilletia walkeri</name>
    <dbReference type="NCBI Taxonomy" id="117179"/>
    <lineage>
        <taxon>Eukaryota</taxon>
        <taxon>Fungi</taxon>
        <taxon>Dikarya</taxon>
        <taxon>Basidiomycota</taxon>
        <taxon>Ustilaginomycotina</taxon>
        <taxon>Exobasidiomycetes</taxon>
        <taxon>Tilletiales</taxon>
        <taxon>Tilletiaceae</taxon>
        <taxon>Tilletia</taxon>
    </lineage>
</organism>
<accession>A0A8X7NB48</accession>
<feature type="region of interest" description="Disordered" evidence="1">
    <location>
        <begin position="1"/>
        <end position="25"/>
    </location>
</feature>
<comment type="caution">
    <text evidence="2">The sequence shown here is derived from an EMBL/GenBank/DDBJ whole genome shotgun (WGS) entry which is preliminary data.</text>
</comment>
<dbReference type="Proteomes" id="UP000078113">
    <property type="component" value="Unassembled WGS sequence"/>
</dbReference>
<protein>
    <recommendedName>
        <fullName evidence="4">CsbD-like domain-containing protein</fullName>
    </recommendedName>
</protein>
<keyword evidence="3" id="KW-1185">Reference proteome</keyword>
<feature type="region of interest" description="Disordered" evidence="1">
    <location>
        <begin position="50"/>
        <end position="78"/>
    </location>
</feature>
<evidence type="ECO:0000313" key="2">
    <source>
        <dbReference type="EMBL" id="KAE8270019.1"/>
    </source>
</evidence>
<sequence length="99" mass="10096">MSSTNTNTNSINSNTSSSESSTYQNLAGHAQYAKGAAEDAVAGLTGNSDWAASAKEDKREGVQTIRQASSVGDEQWQKDSLAAKACPVAGGGLGESANK</sequence>
<reference evidence="2" key="1">
    <citation type="submission" date="2016-04" db="EMBL/GenBank/DDBJ databases">
        <authorList>
            <person name="Nguyen H.D."/>
            <person name="Samba Siva P."/>
            <person name="Cullis J."/>
            <person name="Levesque C.A."/>
            <person name="Hambleton S."/>
        </authorList>
    </citation>
    <scope>NUCLEOTIDE SEQUENCE</scope>
    <source>
        <strain evidence="2">DAOMC 236422</strain>
    </source>
</reference>
<dbReference type="AlphaFoldDB" id="A0A8X7NB48"/>
<evidence type="ECO:0000313" key="3">
    <source>
        <dbReference type="Proteomes" id="UP000078113"/>
    </source>
</evidence>
<name>A0A8X7NB48_9BASI</name>
<evidence type="ECO:0000256" key="1">
    <source>
        <dbReference type="SAM" id="MobiDB-lite"/>
    </source>
</evidence>
<feature type="compositionally biased region" description="Low complexity" evidence="1">
    <location>
        <begin position="1"/>
        <end position="22"/>
    </location>
</feature>
<evidence type="ECO:0008006" key="4">
    <source>
        <dbReference type="Google" id="ProtNLM"/>
    </source>
</evidence>